<evidence type="ECO:0000313" key="15">
    <source>
        <dbReference type="Proteomes" id="UP000005519"/>
    </source>
</evidence>
<dbReference type="GO" id="GO:0009039">
    <property type="term" value="F:urease activity"/>
    <property type="evidence" value="ECO:0007669"/>
    <property type="project" value="UniProtKB-UniRule"/>
</dbReference>
<dbReference type="CDD" id="cd00375">
    <property type="entry name" value="Urease_alpha"/>
    <property type="match status" value="1"/>
</dbReference>
<feature type="binding site" evidence="5 8">
    <location>
        <position position="367"/>
    </location>
    <ligand>
        <name>Ni(2+)</name>
        <dbReference type="ChEBI" id="CHEBI:49786"/>
        <label>1</label>
    </ligand>
</feature>
<gene>
    <name evidence="5 14" type="primary">ureC</name>
    <name evidence="14" type="ORF">HMPREF0621_1561</name>
</gene>
<dbReference type="InterPro" id="IPR011059">
    <property type="entry name" value="Metal-dep_hydrolase_composite"/>
</dbReference>
<evidence type="ECO:0000256" key="2">
    <source>
        <dbReference type="ARBA" id="ARBA00022596"/>
    </source>
</evidence>
<dbReference type="Gene3D" id="2.30.40.10">
    <property type="entry name" value="Urease, subunit C, domain 1"/>
    <property type="match status" value="1"/>
</dbReference>
<dbReference type="InterPro" id="IPR005848">
    <property type="entry name" value="Urease_asu"/>
</dbReference>
<dbReference type="InterPro" id="IPR017950">
    <property type="entry name" value="Urease_AS"/>
</dbReference>
<dbReference type="PROSITE" id="PS00145">
    <property type="entry name" value="UREASE_2"/>
    <property type="match status" value="1"/>
</dbReference>
<dbReference type="SUPFAM" id="SSF51556">
    <property type="entry name" value="Metallo-dependent hydrolases"/>
    <property type="match status" value="1"/>
</dbReference>
<dbReference type="Proteomes" id="UP000005519">
    <property type="component" value="Unassembled WGS sequence"/>
</dbReference>
<comment type="caution">
    <text evidence="14">The sequence shown here is derived from an EMBL/GenBank/DDBJ whole genome shotgun (WGS) entry which is preliminary data.</text>
</comment>
<keyword evidence="15" id="KW-1185">Reference proteome</keyword>
<accession>C9PRD7</accession>
<dbReference type="PROSITE" id="PS01120">
    <property type="entry name" value="UREASE_1"/>
    <property type="match status" value="1"/>
</dbReference>
<feature type="binding site" evidence="5 8">
    <location>
        <position position="143"/>
    </location>
    <ligand>
        <name>Ni(2+)</name>
        <dbReference type="ChEBI" id="CHEBI:49786"/>
        <label>1</label>
    </ligand>
</feature>
<dbReference type="Pfam" id="PF00449">
    <property type="entry name" value="Urease_alpha"/>
    <property type="match status" value="1"/>
</dbReference>
<dbReference type="InterPro" id="IPR050112">
    <property type="entry name" value="Urease_alpha_subunit"/>
</dbReference>
<dbReference type="OrthoDB" id="9802793at2"/>
<keyword evidence="5 10" id="KW-0963">Cytoplasm</keyword>
<dbReference type="PROSITE" id="PS51368">
    <property type="entry name" value="UREASE_3"/>
    <property type="match status" value="1"/>
</dbReference>
<dbReference type="PANTHER" id="PTHR43440:SF1">
    <property type="entry name" value="UREASE"/>
    <property type="match status" value="1"/>
</dbReference>
<feature type="binding site" description="via carbamate group" evidence="5 8">
    <location>
        <position position="224"/>
    </location>
    <ligand>
        <name>Ni(2+)</name>
        <dbReference type="ChEBI" id="CHEBI:49786"/>
        <label>2</label>
    </ligand>
</feature>
<dbReference type="HAMAP" id="MF_01953">
    <property type="entry name" value="Urease_alpha"/>
    <property type="match status" value="1"/>
</dbReference>
<evidence type="ECO:0000256" key="3">
    <source>
        <dbReference type="ARBA" id="ARBA00022723"/>
    </source>
</evidence>
<evidence type="ECO:0000256" key="8">
    <source>
        <dbReference type="PIRSR" id="PIRSR611612-51"/>
    </source>
</evidence>
<comment type="cofactor">
    <cofactor evidence="5 8 11">
        <name>Ni cation</name>
        <dbReference type="ChEBI" id="CHEBI:25516"/>
    </cofactor>
    <text evidence="5 8 11">Binds 2 nickel ions per subunit.</text>
</comment>
<evidence type="ECO:0000259" key="13">
    <source>
        <dbReference type="PROSITE" id="PS51368"/>
    </source>
</evidence>
<evidence type="ECO:0000256" key="5">
    <source>
        <dbReference type="HAMAP-Rule" id="MF_01953"/>
    </source>
</evidence>
<dbReference type="SUPFAM" id="SSF51338">
    <property type="entry name" value="Composite domain of metallo-dependent hydrolases"/>
    <property type="match status" value="2"/>
</dbReference>
<comment type="PTM">
    <text evidence="5">Carboxylation allows a single lysine to coordinate two nickel ions.</text>
</comment>
<comment type="catalytic activity">
    <reaction evidence="5 11">
        <text>urea + 2 H2O + H(+) = hydrogencarbonate + 2 NH4(+)</text>
        <dbReference type="Rhea" id="RHEA:20557"/>
        <dbReference type="ChEBI" id="CHEBI:15377"/>
        <dbReference type="ChEBI" id="CHEBI:15378"/>
        <dbReference type="ChEBI" id="CHEBI:16199"/>
        <dbReference type="ChEBI" id="CHEBI:17544"/>
        <dbReference type="ChEBI" id="CHEBI:28938"/>
        <dbReference type="EC" id="3.5.1.5"/>
    </reaction>
</comment>
<evidence type="ECO:0000256" key="9">
    <source>
        <dbReference type="PIRSR" id="PIRSR611612-52"/>
    </source>
</evidence>
<comment type="pathway">
    <text evidence="1 5">Nitrogen metabolism; urea degradation; CO(2) and NH(3) from urea (urease route): step 1/1.</text>
</comment>
<evidence type="ECO:0000256" key="10">
    <source>
        <dbReference type="PROSITE-ProRule" id="PRU00700"/>
    </source>
</evidence>
<feature type="binding site" evidence="5 10">
    <location>
        <position position="226"/>
    </location>
    <ligand>
        <name>substrate</name>
    </ligand>
</feature>
<protein>
    <recommendedName>
        <fullName evidence="5 6">Urease subunit alpha</fullName>
        <ecNumber evidence="5 6">3.5.1.5</ecNumber>
    </recommendedName>
    <alternativeName>
        <fullName evidence="5">Urea amidohydrolase subunit alpha</fullName>
    </alternativeName>
</protein>
<dbReference type="GO" id="GO:0043419">
    <property type="term" value="P:urea catabolic process"/>
    <property type="evidence" value="ECO:0007669"/>
    <property type="project" value="UniProtKB-UniRule"/>
</dbReference>
<dbReference type="NCBIfam" id="TIGR01792">
    <property type="entry name" value="urease_alph"/>
    <property type="match status" value="1"/>
</dbReference>
<feature type="domain" description="Urease" evidence="13">
    <location>
        <begin position="136"/>
        <end position="576"/>
    </location>
</feature>
<comment type="subcellular location">
    <subcellularLocation>
        <location evidence="5 10">Cytoplasm</location>
    </subcellularLocation>
</comment>
<reference evidence="14 15" key="1">
    <citation type="submission" date="2009-10" db="EMBL/GenBank/DDBJ databases">
        <authorList>
            <person name="Muzny D."/>
            <person name="Qin X."/>
            <person name="Deng J."/>
            <person name="Jiang H."/>
            <person name="Liu Y."/>
            <person name="Qu J."/>
            <person name="Song X.-Z."/>
            <person name="Zhang L."/>
            <person name="Thornton R."/>
            <person name="Coyle M."/>
            <person name="Francisco L."/>
            <person name="Jackson L."/>
            <person name="Javaid M."/>
            <person name="Korchina V."/>
            <person name="Kovar C."/>
            <person name="Mata R."/>
            <person name="Mathew T."/>
            <person name="Ngo R."/>
            <person name="Nguyen L."/>
            <person name="Nguyen N."/>
            <person name="Okwuonu G."/>
            <person name="Ongeri F."/>
            <person name="Pham C."/>
            <person name="Simmons D."/>
            <person name="Wilczek-Boney K."/>
            <person name="Hale W."/>
            <person name="Jakkamsetti A."/>
            <person name="Pham P."/>
            <person name="Ruth R."/>
            <person name="San Lucas F."/>
            <person name="Warren J."/>
            <person name="Zhang J."/>
            <person name="Zhao Z."/>
            <person name="Zhou C."/>
            <person name="Zhu D."/>
            <person name="Lee S."/>
            <person name="Bess C."/>
            <person name="Blankenburg K."/>
            <person name="Forbes L."/>
            <person name="Fu Q."/>
            <person name="Gubbala S."/>
            <person name="Hirani K."/>
            <person name="Jayaseelan J.C."/>
            <person name="Lara F."/>
            <person name="Munidasa M."/>
            <person name="Palculict T."/>
            <person name="Patil S."/>
            <person name="Pu L.-L."/>
            <person name="Saada N."/>
            <person name="Tang L."/>
            <person name="Weissenberger G."/>
            <person name="Zhu Y."/>
            <person name="Hemphill L."/>
            <person name="Shang Y."/>
            <person name="Youmans B."/>
            <person name="Ayvaz T."/>
            <person name="Ross M."/>
            <person name="Santibanez J."/>
            <person name="Aqrawi P."/>
            <person name="Gross S."/>
            <person name="Joshi V."/>
            <person name="Fowler G."/>
            <person name="Nazareth L."/>
            <person name="Reid J."/>
            <person name="Worley K."/>
            <person name="Petrosino J."/>
            <person name="Highlander S."/>
            <person name="Gibbs R."/>
        </authorList>
    </citation>
    <scope>NUCLEOTIDE SEQUENCE [LARGE SCALE GENOMIC DNA]</scope>
    <source>
        <strain evidence="14 15">ATCC 43325</strain>
    </source>
</reference>
<evidence type="ECO:0000256" key="1">
    <source>
        <dbReference type="ARBA" id="ARBA00004897"/>
    </source>
</evidence>
<dbReference type="PANTHER" id="PTHR43440">
    <property type="entry name" value="UREASE"/>
    <property type="match status" value="1"/>
</dbReference>
<dbReference type="HOGENOM" id="CLU_000980_0_0_6"/>
<proteinExistence type="inferred from homology"/>
<dbReference type="InterPro" id="IPR011612">
    <property type="entry name" value="Urease_alpha_N_dom"/>
</dbReference>
<dbReference type="PRINTS" id="PR01752">
    <property type="entry name" value="UREASE"/>
</dbReference>
<name>C9PRD7_9PAST</name>
<feature type="modified residue" description="N6-carboxylysine" evidence="5 7">
    <location>
        <position position="224"/>
    </location>
</feature>
<dbReference type="EMBL" id="ACZR01000014">
    <property type="protein sequence ID" value="EEX50038.1"/>
    <property type="molecule type" value="Genomic_DNA"/>
</dbReference>
<evidence type="ECO:0000256" key="7">
    <source>
        <dbReference type="PIRSR" id="PIRSR611612-50"/>
    </source>
</evidence>
<comment type="subunit">
    <text evidence="5">Heterotrimer of UreA (gamma), UreB (beta) and UreC (alpha) subunits. Three heterotrimers associate to form the active enzyme.</text>
</comment>
<evidence type="ECO:0000256" key="6">
    <source>
        <dbReference type="NCBIfam" id="TIGR01792"/>
    </source>
</evidence>
<feature type="binding site" evidence="5 8">
    <location>
        <position position="279"/>
    </location>
    <ligand>
        <name>Ni(2+)</name>
        <dbReference type="ChEBI" id="CHEBI:49786"/>
        <label>2</label>
    </ligand>
</feature>
<dbReference type="GO" id="GO:0016151">
    <property type="term" value="F:nickel cation binding"/>
    <property type="evidence" value="ECO:0007669"/>
    <property type="project" value="UniProtKB-UniRule"/>
</dbReference>
<dbReference type="Gene3D" id="3.20.20.140">
    <property type="entry name" value="Metal-dependent hydrolases"/>
    <property type="match status" value="1"/>
</dbReference>
<feature type="active site" description="Proton donor" evidence="5 9">
    <location>
        <position position="327"/>
    </location>
</feature>
<comment type="similarity">
    <text evidence="5 12">Belongs to the metallo-dependent hydrolases superfamily. Urease alpha subunit family.</text>
</comment>
<evidence type="ECO:0000313" key="14">
    <source>
        <dbReference type="EMBL" id="EEX50038.1"/>
    </source>
</evidence>
<dbReference type="InterPro" id="IPR032466">
    <property type="entry name" value="Metal_Hydrolase"/>
</dbReference>
<organism evidence="14 15">
    <name type="scientific">Pasteurella dagmatis ATCC 43325</name>
    <dbReference type="NCBI Taxonomy" id="667128"/>
    <lineage>
        <taxon>Bacteria</taxon>
        <taxon>Pseudomonadati</taxon>
        <taxon>Pseudomonadota</taxon>
        <taxon>Gammaproteobacteria</taxon>
        <taxon>Pasteurellales</taxon>
        <taxon>Pasteurellaceae</taxon>
        <taxon>Pasteurella</taxon>
    </lineage>
</organism>
<dbReference type="AlphaFoldDB" id="C9PRD7"/>
<feature type="binding site" evidence="5 8">
    <location>
        <position position="253"/>
    </location>
    <ligand>
        <name>Ni(2+)</name>
        <dbReference type="ChEBI" id="CHEBI:49786"/>
        <label>2</label>
    </ligand>
</feature>
<evidence type="ECO:0000256" key="11">
    <source>
        <dbReference type="RuleBase" id="RU000510"/>
    </source>
</evidence>
<evidence type="ECO:0000256" key="4">
    <source>
        <dbReference type="ARBA" id="ARBA00022801"/>
    </source>
</evidence>
<keyword evidence="2 5" id="KW-0533">Nickel</keyword>
<dbReference type="UniPathway" id="UPA00258">
    <property type="reaction ID" value="UER00370"/>
</dbReference>
<evidence type="ECO:0000256" key="12">
    <source>
        <dbReference type="RuleBase" id="RU004158"/>
    </source>
</evidence>
<sequence length="576" mass="62100">MALTIPRSQYVATFGPTVGDKVRLGDTDLWATVEQDLLTKGDECKFGGGKSVRDGMAQSSTATRDNPNVLDFVITNVMIIDANLGVIKADIGIRDGRIAGIGQAGNPDTMDNVTPNMIIGASTEVHNGTHLIATAGGIDTHVHFICPQQAQHAIENGITTLIGGGSGPADGTHATTCTSGAFNLERMFQACEALPVNVGFLGKGNCSTLEPLREQVRAGVLGLKIHEDWGATHATIDAALKVADEMDIQVAIHTDTLNECGFLEDTMKSIDGRVIHTFHTEGAGGGHAPDIIQAAMYSNVLPASTNPTRPFTVNTIDEHLDMLMVCHHLDKRVPEDVAFADSRIRPETIAAEDILHDIGVFSIMSSDSQAMGRVGEVVTRTWQTADKMKGQRGELAAPNGSEGNDNFRIKRYIAKYTINPAIAHGIAEHVGSLEVGKLADIVLWKPMFFGVKPEFVMKKGFISYAKMGDPNASIPTPQPILYRPMYGAQAKANCESAVYFVSQAAVDANIKAQYGIEKDTIAVKGCRDVSKKDLVHNSETPEITVDPERYEVRVDGELITCEPAEKVSLAQRYFLF</sequence>
<dbReference type="InterPro" id="IPR006680">
    <property type="entry name" value="Amidohydro-rel"/>
</dbReference>
<dbReference type="GO" id="GO:0005737">
    <property type="term" value="C:cytoplasm"/>
    <property type="evidence" value="ECO:0007669"/>
    <property type="project" value="UniProtKB-SubCell"/>
</dbReference>
<keyword evidence="4 5" id="KW-0378">Hydrolase</keyword>
<dbReference type="RefSeq" id="WP_005762399.1">
    <property type="nucleotide sequence ID" value="NZ_GG704810.1"/>
</dbReference>
<dbReference type="STRING" id="667128.HMPREF0621_1561"/>
<feature type="binding site" description="via carbamate group" evidence="5 8">
    <location>
        <position position="224"/>
    </location>
    <ligand>
        <name>Ni(2+)</name>
        <dbReference type="ChEBI" id="CHEBI:49786"/>
        <label>1</label>
    </ligand>
</feature>
<dbReference type="NCBIfam" id="NF009686">
    <property type="entry name" value="PRK13207.1"/>
    <property type="match status" value="1"/>
</dbReference>
<comment type="PTM">
    <text evidence="7">Carbamylation allows a single lysine to coordinate two nickel ions.</text>
</comment>
<dbReference type="Pfam" id="PF01979">
    <property type="entry name" value="Amidohydro_1"/>
    <property type="match status" value="1"/>
</dbReference>
<dbReference type="InterPro" id="IPR029754">
    <property type="entry name" value="Urease_Ni-bd"/>
</dbReference>
<dbReference type="EC" id="3.5.1.5" evidence="5 6"/>
<dbReference type="InterPro" id="IPR017951">
    <property type="entry name" value="Urease_asu_c"/>
</dbReference>
<keyword evidence="3 5" id="KW-0479">Metal-binding</keyword>
<dbReference type="MEROPS" id="M38.982"/>
<feature type="binding site" evidence="5 8">
    <location>
        <position position="141"/>
    </location>
    <ligand>
        <name>Ni(2+)</name>
        <dbReference type="ChEBI" id="CHEBI:49786"/>
        <label>1</label>
    </ligand>
</feature>